<sequence length="218" mass="25540">MSQDVDRELARLWRVSRTVHEMVRDRGYLVAEYEIEQSFEDFKDAHGSSGVVEMKKELINNSRNNMHFTCDHSERTGDRLLVWFCPERNVPKSSIKIFLGQMEHRSANKGILIHPDKMGSAANKAMMEMQAEYHLESFSEADLLVNITRHFLVPKHTIMRPEEKAALIKRYRLKETQLPRIMITDPVAKYYGMRRGQVMKIERASETAGRYITYRICM</sequence>
<dbReference type="Gene3D" id="3.40.1340.10">
    <property type="entry name" value="RNA polymerase, Rpb5, N-terminal domain"/>
    <property type="match status" value="1"/>
</dbReference>
<evidence type="ECO:0000259" key="6">
    <source>
        <dbReference type="Pfam" id="PF01191"/>
    </source>
</evidence>
<dbReference type="GO" id="GO:0005736">
    <property type="term" value="C:RNA polymerase I complex"/>
    <property type="evidence" value="ECO:0007669"/>
    <property type="project" value="TreeGrafter"/>
</dbReference>
<comment type="subcellular location">
    <subcellularLocation>
        <location evidence="1">Nucleus</location>
    </subcellularLocation>
</comment>
<dbReference type="SUPFAM" id="SSF53036">
    <property type="entry name" value="Eukaryotic RPB5 N-terminal domain"/>
    <property type="match status" value="1"/>
</dbReference>
<dbReference type="OrthoDB" id="248779at2759"/>
<dbReference type="InterPro" id="IPR014381">
    <property type="entry name" value="Arch_Rpo5/euc_Rpb5"/>
</dbReference>
<proteinExistence type="inferred from homology"/>
<evidence type="ECO:0000313" key="9">
    <source>
        <dbReference type="Proteomes" id="UP000289152"/>
    </source>
</evidence>
<dbReference type="VEuPathDB" id="FungiDB:TREMEDRAFT_29545"/>
<dbReference type="GO" id="GO:0005666">
    <property type="term" value="C:RNA polymerase III complex"/>
    <property type="evidence" value="ECO:0007669"/>
    <property type="project" value="TreeGrafter"/>
</dbReference>
<evidence type="ECO:0000256" key="5">
    <source>
        <dbReference type="ARBA" id="ARBA00025765"/>
    </source>
</evidence>
<dbReference type="InterPro" id="IPR035913">
    <property type="entry name" value="RPB5-like_sf"/>
</dbReference>
<evidence type="ECO:0000256" key="3">
    <source>
        <dbReference type="ARBA" id="ARBA00023163"/>
    </source>
</evidence>
<dbReference type="GO" id="GO:0005665">
    <property type="term" value="C:RNA polymerase II, core complex"/>
    <property type="evidence" value="ECO:0007669"/>
    <property type="project" value="TreeGrafter"/>
</dbReference>
<dbReference type="InterPro" id="IPR036710">
    <property type="entry name" value="RNA_pol_Rpb5_N_sf"/>
</dbReference>
<dbReference type="GO" id="GO:0006362">
    <property type="term" value="P:transcription elongation by RNA polymerase I"/>
    <property type="evidence" value="ECO:0007669"/>
    <property type="project" value="TreeGrafter"/>
</dbReference>
<dbReference type="FunCoup" id="A0A4Q1BRR5">
    <property type="interactions" value="593"/>
</dbReference>
<dbReference type="HAMAP" id="MF_00025">
    <property type="entry name" value="RNApol_Rpo5_RPB5"/>
    <property type="match status" value="1"/>
</dbReference>
<evidence type="ECO:0000256" key="2">
    <source>
        <dbReference type="ARBA" id="ARBA00020809"/>
    </source>
</evidence>
<dbReference type="Pfam" id="PF01191">
    <property type="entry name" value="RNA_pol_Rpb5_C"/>
    <property type="match status" value="1"/>
</dbReference>
<dbReference type="InParanoid" id="A0A4Q1BRR5"/>
<evidence type="ECO:0000256" key="4">
    <source>
        <dbReference type="ARBA" id="ARBA00023242"/>
    </source>
</evidence>
<dbReference type="GO" id="GO:0042797">
    <property type="term" value="P:tRNA transcription by RNA polymerase III"/>
    <property type="evidence" value="ECO:0007669"/>
    <property type="project" value="TreeGrafter"/>
</dbReference>
<feature type="domain" description="RNA polymerase subunit H/Rpb5 C-terminal" evidence="6">
    <location>
        <begin position="145"/>
        <end position="217"/>
    </location>
</feature>
<reference evidence="8 9" key="1">
    <citation type="submission" date="2016-06" db="EMBL/GenBank/DDBJ databases">
        <title>Evolution of pathogenesis and genome organization in the Tremellales.</title>
        <authorList>
            <person name="Cuomo C."/>
            <person name="Litvintseva A."/>
            <person name="Heitman J."/>
            <person name="Chen Y."/>
            <person name="Sun S."/>
            <person name="Springer D."/>
            <person name="Dromer F."/>
            <person name="Young S."/>
            <person name="Zeng Q."/>
            <person name="Chapman S."/>
            <person name="Gujja S."/>
            <person name="Saif S."/>
            <person name="Birren B."/>
        </authorList>
    </citation>
    <scope>NUCLEOTIDE SEQUENCE [LARGE SCALE GENOMIC DNA]</scope>
    <source>
        <strain evidence="8 9">ATCC 28783</strain>
    </source>
</reference>
<dbReference type="PANTHER" id="PTHR10535">
    <property type="entry name" value="DNA-DIRECTED RNA POLYMERASES I, II, AND III SUBUNIT RPABC1"/>
    <property type="match status" value="1"/>
</dbReference>
<dbReference type="InterPro" id="IPR005571">
    <property type="entry name" value="RNA_pol_Rpb5_N"/>
</dbReference>
<dbReference type="SUPFAM" id="SSF55287">
    <property type="entry name" value="RPB5-like RNA polymerase subunit"/>
    <property type="match status" value="1"/>
</dbReference>
<dbReference type="GO" id="GO:0006366">
    <property type="term" value="P:transcription by RNA polymerase II"/>
    <property type="evidence" value="ECO:0007669"/>
    <property type="project" value="TreeGrafter"/>
</dbReference>
<accession>A0A4Q1BRR5</accession>
<dbReference type="InterPro" id="IPR000783">
    <property type="entry name" value="RNA_pol_subH/Rpb5_C"/>
</dbReference>
<gene>
    <name evidence="8" type="ORF">M231_02120</name>
</gene>
<dbReference type="AlphaFoldDB" id="A0A4Q1BRR5"/>
<feature type="domain" description="RNA polymerase Rpb5 N-terminal" evidence="7">
    <location>
        <begin position="6"/>
        <end position="102"/>
    </location>
</feature>
<keyword evidence="8" id="KW-0240">DNA-directed RNA polymerase</keyword>
<dbReference type="Proteomes" id="UP000289152">
    <property type="component" value="Unassembled WGS sequence"/>
</dbReference>
<comment type="caution">
    <text evidence="8">The sequence shown here is derived from an EMBL/GenBank/DDBJ whole genome shotgun (WGS) entry which is preliminary data.</text>
</comment>
<dbReference type="GO" id="GO:0003677">
    <property type="term" value="F:DNA binding"/>
    <property type="evidence" value="ECO:0007669"/>
    <property type="project" value="InterPro"/>
</dbReference>
<comment type="similarity">
    <text evidence="5">Belongs to the archaeal Rpo5/eukaryotic RPB5 RNA polymerase subunit family.</text>
</comment>
<name>A0A4Q1BRR5_TREME</name>
<evidence type="ECO:0000259" key="7">
    <source>
        <dbReference type="Pfam" id="PF03871"/>
    </source>
</evidence>
<keyword evidence="4" id="KW-0539">Nucleus</keyword>
<dbReference type="STRING" id="5217.A0A4Q1BRR5"/>
<dbReference type="FunFam" id="3.90.940.20:FF:000001">
    <property type="entry name" value="DNA-directed RNA polymerases I, II, and III subunit RPABC1"/>
    <property type="match status" value="1"/>
</dbReference>
<dbReference type="Pfam" id="PF03871">
    <property type="entry name" value="RNA_pol_Rpb5_N"/>
    <property type="match status" value="1"/>
</dbReference>
<dbReference type="PANTHER" id="PTHR10535:SF0">
    <property type="entry name" value="DNA-DIRECTED RNA POLYMERASES I, II, AND III SUBUNIT RPABC1"/>
    <property type="match status" value="1"/>
</dbReference>
<organism evidence="8 9">
    <name type="scientific">Tremella mesenterica</name>
    <name type="common">Jelly fungus</name>
    <dbReference type="NCBI Taxonomy" id="5217"/>
    <lineage>
        <taxon>Eukaryota</taxon>
        <taxon>Fungi</taxon>
        <taxon>Dikarya</taxon>
        <taxon>Basidiomycota</taxon>
        <taxon>Agaricomycotina</taxon>
        <taxon>Tremellomycetes</taxon>
        <taxon>Tremellales</taxon>
        <taxon>Tremellaceae</taxon>
        <taxon>Tremella</taxon>
    </lineage>
</organism>
<dbReference type="Gene3D" id="3.90.940.20">
    <property type="entry name" value="RPB5-like RNA polymerase subunit"/>
    <property type="match status" value="1"/>
</dbReference>
<evidence type="ECO:0000313" key="8">
    <source>
        <dbReference type="EMBL" id="RXK40663.1"/>
    </source>
</evidence>
<keyword evidence="3" id="KW-0804">Transcription</keyword>
<protein>
    <recommendedName>
        <fullName evidence="2">DNA-directed RNA polymerases I, II, and III subunit RPABC1</fullName>
    </recommendedName>
</protein>
<dbReference type="PIRSF" id="PIRSF000747">
    <property type="entry name" value="RPB5"/>
    <property type="match status" value="1"/>
</dbReference>
<keyword evidence="9" id="KW-1185">Reference proteome</keyword>
<dbReference type="EMBL" id="SDIL01000016">
    <property type="protein sequence ID" value="RXK40663.1"/>
    <property type="molecule type" value="Genomic_DNA"/>
</dbReference>
<dbReference type="GO" id="GO:0003899">
    <property type="term" value="F:DNA-directed RNA polymerase activity"/>
    <property type="evidence" value="ECO:0007669"/>
    <property type="project" value="InterPro"/>
</dbReference>
<evidence type="ECO:0000256" key="1">
    <source>
        <dbReference type="ARBA" id="ARBA00004123"/>
    </source>
</evidence>